<gene>
    <name evidence="3" type="ORF">EOS_13175</name>
</gene>
<dbReference type="AlphaFoldDB" id="A0A0J1CZ71"/>
<reference evidence="3 4" key="1">
    <citation type="journal article" date="2015" name="Genome Announc.">
        <title>Draft Genome Sequence of Burkholderia sp. Strain PML1(12), an Ectomycorrhizosphere-Inhabiting Bacterium with Effective Mineral-Weathering Ability.</title>
        <authorList>
            <person name="Uroz S."/>
            <person name="Oger P."/>
        </authorList>
    </citation>
    <scope>NUCLEOTIDE SEQUENCE [LARGE SCALE GENOMIC DNA]</scope>
    <source>
        <strain evidence="4">PML1(12)</strain>
    </source>
</reference>
<accession>A0A0J1CZ71</accession>
<keyword evidence="2" id="KW-0732">Signal</keyword>
<feature type="signal peptide" evidence="2">
    <location>
        <begin position="1"/>
        <end position="21"/>
    </location>
</feature>
<feature type="region of interest" description="Disordered" evidence="1">
    <location>
        <begin position="105"/>
        <end position="131"/>
    </location>
</feature>
<evidence type="ECO:0000256" key="2">
    <source>
        <dbReference type="SAM" id="SignalP"/>
    </source>
</evidence>
<feature type="compositionally biased region" description="Low complexity" evidence="1">
    <location>
        <begin position="110"/>
        <end position="128"/>
    </location>
</feature>
<organism evidence="3 4">
    <name type="scientific">Caballeronia mineralivorans PML1(12)</name>
    <dbReference type="NCBI Taxonomy" id="908627"/>
    <lineage>
        <taxon>Bacteria</taxon>
        <taxon>Pseudomonadati</taxon>
        <taxon>Pseudomonadota</taxon>
        <taxon>Betaproteobacteria</taxon>
        <taxon>Burkholderiales</taxon>
        <taxon>Burkholderiaceae</taxon>
        <taxon>Caballeronia</taxon>
    </lineage>
</organism>
<dbReference type="EMBL" id="AEJF01000085">
    <property type="protein sequence ID" value="KLU25825.1"/>
    <property type="molecule type" value="Genomic_DNA"/>
</dbReference>
<feature type="chain" id="PRO_5005250033" evidence="2">
    <location>
        <begin position="22"/>
        <end position="157"/>
    </location>
</feature>
<dbReference type="RefSeq" id="WP_047847080.1">
    <property type="nucleotide sequence ID" value="NZ_AEJF01000085.1"/>
</dbReference>
<sequence>MRIIPLSAGIAVLFLSASALAQPPLAFPMRSQSPAQTSIDTAMCYSYANQHTGVNMARQSQAPEKPTTTKPAAVHQVAVATPLPSAMAPGSAPVAASMVATSGTPTPGVAADARAAAHASSTSADAPMPALPPPEPPMVQYWRSYSECMTDRGYMVR</sequence>
<keyword evidence="4" id="KW-1185">Reference proteome</keyword>
<proteinExistence type="predicted"/>
<evidence type="ECO:0000256" key="1">
    <source>
        <dbReference type="SAM" id="MobiDB-lite"/>
    </source>
</evidence>
<dbReference type="Proteomes" id="UP000035963">
    <property type="component" value="Unassembled WGS sequence"/>
</dbReference>
<comment type="caution">
    <text evidence="3">The sequence shown here is derived from an EMBL/GenBank/DDBJ whole genome shotgun (WGS) entry which is preliminary data.</text>
</comment>
<protein>
    <submittedName>
        <fullName evidence="3">Uncharacterized protein</fullName>
    </submittedName>
</protein>
<name>A0A0J1CZ71_9BURK</name>
<evidence type="ECO:0000313" key="3">
    <source>
        <dbReference type="EMBL" id="KLU25825.1"/>
    </source>
</evidence>
<dbReference type="PATRIC" id="fig|908627.4.peg.2935"/>
<dbReference type="OrthoDB" id="9132841at2"/>
<evidence type="ECO:0000313" key="4">
    <source>
        <dbReference type="Proteomes" id="UP000035963"/>
    </source>
</evidence>